<dbReference type="Proteomes" id="UP000826651">
    <property type="component" value="Unassembled WGS sequence"/>
</dbReference>
<evidence type="ECO:0000313" key="7">
    <source>
        <dbReference type="EMBL" id="MBZ2195241.1"/>
    </source>
</evidence>
<comment type="similarity">
    <text evidence="1">Belongs to the NADH dehydrogenase family.</text>
</comment>
<evidence type="ECO:0000256" key="4">
    <source>
        <dbReference type="ARBA" id="ARBA00023002"/>
    </source>
</evidence>
<evidence type="ECO:0000256" key="5">
    <source>
        <dbReference type="ARBA" id="ARBA00023027"/>
    </source>
</evidence>
<evidence type="ECO:0000259" key="6">
    <source>
        <dbReference type="Pfam" id="PF07992"/>
    </source>
</evidence>
<keyword evidence="5" id="KW-0520">NAD</keyword>
<comment type="caution">
    <text evidence="7">The sequence shown here is derived from an EMBL/GenBank/DDBJ whole genome shotgun (WGS) entry which is preliminary data.</text>
</comment>
<keyword evidence="2" id="KW-0285">Flavoprotein</keyword>
<dbReference type="EMBL" id="JAGSHT010000003">
    <property type="protein sequence ID" value="MBZ2195241.1"/>
    <property type="molecule type" value="Genomic_DNA"/>
</dbReference>
<evidence type="ECO:0000256" key="1">
    <source>
        <dbReference type="ARBA" id="ARBA00005272"/>
    </source>
</evidence>
<keyword evidence="4" id="KW-0560">Oxidoreductase</keyword>
<dbReference type="InterPro" id="IPR045024">
    <property type="entry name" value="NDH-2"/>
</dbReference>
<evidence type="ECO:0000256" key="3">
    <source>
        <dbReference type="ARBA" id="ARBA00022827"/>
    </source>
</evidence>
<feature type="domain" description="FAD/NAD(P)-binding" evidence="6">
    <location>
        <begin position="6"/>
        <end position="296"/>
    </location>
</feature>
<evidence type="ECO:0000313" key="8">
    <source>
        <dbReference type="Proteomes" id="UP000826651"/>
    </source>
</evidence>
<dbReference type="Gene3D" id="3.50.50.100">
    <property type="match status" value="1"/>
</dbReference>
<dbReference type="PANTHER" id="PTHR43706">
    <property type="entry name" value="NADH DEHYDROGENASE"/>
    <property type="match status" value="1"/>
</dbReference>
<dbReference type="PRINTS" id="PR00368">
    <property type="entry name" value="FADPNR"/>
</dbReference>
<gene>
    <name evidence="7" type="ORF">KCQ71_03660</name>
</gene>
<dbReference type="InterPro" id="IPR036188">
    <property type="entry name" value="FAD/NAD-bd_sf"/>
</dbReference>
<keyword evidence="8" id="KW-1185">Reference proteome</keyword>
<accession>A0ABS7S4G2</accession>
<sequence>MFRTPHILIVGGGYAGFYAAWHLERRLKQSEASVAILDPRPYMTYQPFLPEVVAGSIEARHVAVSLRRHLRRTTVLSGRATSIDHVSKSVHARMNDGREVELAYDTIVVTAGAVTRTLPVPGIAESAFGLKHVEEAVAIRDAFLTALDRAADMPKGPARTRALTVTFIGGGFAGVEGFGELLSLSRAALKRYPEISPDELNFHLVEASERILPEVSAKTGAWVVRSFEHRGARVHLRTTVTSALGGEVILSSGERFESDLIVWTAGIAANPTISKHTDLPINQRGLLIVRPDLRIGTDDHPVVDAWATGPACTTGDAWAAGDNAAVPDLTRTASPPYAYTVPNAQHAVRQGKRLARNITKTLRGGVTRPYRHRSLGTVATLGLGTGVFEAGPVVIKGFLGWLIHRGYQVLAIPTWERKIRVASVWVTALFLGRDVVSLASVQRPRHEFVSGGRLELRTTSEEGLADAA</sequence>
<protein>
    <submittedName>
        <fullName evidence="7">FAD-dependent oxidoreductase</fullName>
    </submittedName>
</protein>
<name>A0ABS7S4G2_9MICO</name>
<evidence type="ECO:0000256" key="2">
    <source>
        <dbReference type="ARBA" id="ARBA00022630"/>
    </source>
</evidence>
<keyword evidence="3" id="KW-0274">FAD</keyword>
<proteinExistence type="inferred from homology"/>
<dbReference type="PANTHER" id="PTHR43706:SF45">
    <property type="entry name" value="NADH DEHYDROGENASE-LIKE PROTEIN RV1812C"/>
    <property type="match status" value="1"/>
</dbReference>
<dbReference type="SUPFAM" id="SSF51905">
    <property type="entry name" value="FAD/NAD(P)-binding domain"/>
    <property type="match status" value="2"/>
</dbReference>
<reference evidence="7 8" key="1">
    <citation type="submission" date="2021-04" db="EMBL/GenBank/DDBJ databases">
        <title>Ruania sp. nov., isolated from sandy soil of mangrove forest.</title>
        <authorList>
            <person name="Ge X."/>
            <person name="Huang R."/>
            <person name="Liu W."/>
        </authorList>
    </citation>
    <scope>NUCLEOTIDE SEQUENCE [LARGE SCALE GENOMIC DNA]</scope>
    <source>
        <strain evidence="7 8">N2-46</strain>
    </source>
</reference>
<organism evidence="7 8">
    <name type="scientific">Occultella gossypii</name>
    <dbReference type="NCBI Taxonomy" id="2800820"/>
    <lineage>
        <taxon>Bacteria</taxon>
        <taxon>Bacillati</taxon>
        <taxon>Actinomycetota</taxon>
        <taxon>Actinomycetes</taxon>
        <taxon>Micrococcales</taxon>
        <taxon>Ruaniaceae</taxon>
        <taxon>Occultella</taxon>
    </lineage>
</organism>
<dbReference type="RefSeq" id="WP_154794662.1">
    <property type="nucleotide sequence ID" value="NZ_JAGSHT010000003.1"/>
</dbReference>
<dbReference type="Pfam" id="PF07992">
    <property type="entry name" value="Pyr_redox_2"/>
    <property type="match status" value="1"/>
</dbReference>
<dbReference type="InterPro" id="IPR023753">
    <property type="entry name" value="FAD/NAD-binding_dom"/>
</dbReference>